<dbReference type="AlphaFoldDB" id="A0A2Z5ACK6"/>
<dbReference type="InterPro" id="IPR016868">
    <property type="entry name" value="Phage_B3_Orf5"/>
</dbReference>
<evidence type="ECO:0000259" key="1">
    <source>
        <dbReference type="Pfam" id="PF10979"/>
    </source>
</evidence>
<dbReference type="Pfam" id="PF23771">
    <property type="entry name" value="DUF7168"/>
    <property type="match status" value="1"/>
</dbReference>
<evidence type="ECO:0000313" key="3">
    <source>
        <dbReference type="EMBL" id="AXA68565.1"/>
    </source>
</evidence>
<dbReference type="Pfam" id="PF10979">
    <property type="entry name" value="DUF2786"/>
    <property type="match status" value="1"/>
</dbReference>
<evidence type="ECO:0000313" key="4">
    <source>
        <dbReference type="Proteomes" id="UP000250579"/>
    </source>
</evidence>
<gene>
    <name evidence="3" type="ORF">CE139_23085</name>
</gene>
<name>A0A2Z5ACK6_9PSED</name>
<dbReference type="EMBL" id="CP022198">
    <property type="protein sequence ID" value="AXA68565.1"/>
    <property type="molecule type" value="Genomic_DNA"/>
</dbReference>
<dbReference type="InterPro" id="IPR024498">
    <property type="entry name" value="DUF2786"/>
</dbReference>
<dbReference type="RefSeq" id="WP_208692648.1">
    <property type="nucleotide sequence ID" value="NZ_CP022198.1"/>
</dbReference>
<accession>A0A2Z5ACK6</accession>
<feature type="domain" description="DUF2786" evidence="1">
    <location>
        <begin position="7"/>
        <end position="45"/>
    </location>
</feature>
<dbReference type="Proteomes" id="UP000250579">
    <property type="component" value="Chromosome"/>
</dbReference>
<organism evidence="3 4">
    <name type="scientific">Pseudomonas oryzihabitans</name>
    <dbReference type="NCBI Taxonomy" id="47885"/>
    <lineage>
        <taxon>Bacteria</taxon>
        <taxon>Pseudomonadati</taxon>
        <taxon>Pseudomonadota</taxon>
        <taxon>Gammaproteobacteria</taxon>
        <taxon>Pseudomonadales</taxon>
        <taxon>Pseudomonadaceae</taxon>
        <taxon>Pseudomonas</taxon>
    </lineage>
</organism>
<feature type="domain" description="DUF7168" evidence="2">
    <location>
        <begin position="56"/>
        <end position="192"/>
    </location>
</feature>
<proteinExistence type="predicted"/>
<dbReference type="InterPro" id="IPR055592">
    <property type="entry name" value="DUF7168"/>
</dbReference>
<reference evidence="3 4" key="1">
    <citation type="submission" date="2017-06" db="EMBL/GenBank/DDBJ databases">
        <title>Evolution towards high GC content and high-temperature stress adaptation in endophytic Pseudomonas oryzihabitans impacted its plant-growth promoting traits.</title>
        <authorList>
            <person name="Nascimento F.X."/>
        </authorList>
    </citation>
    <scope>NUCLEOTIDE SEQUENCE [LARGE SCALE GENOMIC DNA]</scope>
    <source>
        <strain evidence="3 4">MS8</strain>
    </source>
</reference>
<protein>
    <submittedName>
        <fullName evidence="3">Uncharacterized protein</fullName>
    </submittedName>
</protein>
<dbReference type="PIRSF" id="PIRSF028111">
    <property type="entry name" value="UCP028111"/>
    <property type="match status" value="1"/>
</dbReference>
<sequence length="233" mass="25786">MDANKQKILERVAKCFALAKDAGAAPNEAEIALRQARKLMQQHNLMDVDVQAVLASEAVVATGTRKAPAHWLHQLALVCAQAFDCDPLAFRDQRLGWAFKFVGIGVGPEMASYAYSALHQQLLAARKVFVRSQTRCKLAIKRRRGQVFAEGWIEAVSVKVDQFAKGKPDETQRVIDAYLAVHHPDLTTVELEHLEAKGHDVRARYQGYELGTQAQLHRGVGQRGEQVALGGRP</sequence>
<evidence type="ECO:0000259" key="2">
    <source>
        <dbReference type="Pfam" id="PF23771"/>
    </source>
</evidence>